<comment type="function">
    <text evidence="4">Conversion of glycerol 3-phosphate to dihydroxyacetone. Uses fumarate or nitrate as electron acceptor.</text>
</comment>
<dbReference type="UniPathway" id="UPA00618">
    <property type="reaction ID" value="UER00673"/>
</dbReference>
<keyword evidence="7" id="KW-1185">Reference proteome</keyword>
<dbReference type="InterPro" id="IPR036188">
    <property type="entry name" value="FAD/NAD-bd_sf"/>
</dbReference>
<protein>
    <recommendedName>
        <fullName evidence="4">Anaerobic glycerol-3-phosphate dehydrogenase subunit B</fullName>
        <shortName evidence="4">Anaerobic G-3-P dehydrogenase subunit B</shortName>
        <shortName evidence="4">Anaerobic G3Pdhase B</shortName>
        <ecNumber evidence="4">1.1.5.3</ecNumber>
    </recommendedName>
</protein>
<dbReference type="Proteomes" id="UP000250163">
    <property type="component" value="Chromosome MORIYA"/>
</dbReference>
<evidence type="ECO:0000256" key="4">
    <source>
        <dbReference type="HAMAP-Rule" id="MF_00753"/>
    </source>
</evidence>
<dbReference type="RefSeq" id="WP_112718098.1">
    <property type="nucleotide sequence ID" value="NZ_LS483250.1"/>
</dbReference>
<dbReference type="InterPro" id="IPR009158">
    <property type="entry name" value="G3P_DH_GlpB_su"/>
</dbReference>
<keyword evidence="2 4" id="KW-0288">FMN</keyword>
<dbReference type="OrthoDB" id="6395323at2"/>
<dbReference type="Pfam" id="PF00890">
    <property type="entry name" value="FAD_binding_2"/>
    <property type="match status" value="1"/>
</dbReference>
<sequence>MKFDSIIIGGGIAGYTAGLRSLEAGLKTAIISNGQSALHFSSGSIDLLSHTPTGKVIRNPGTIFNQFTDEFPDHPYSKVGKETVFESLEWYKNLLTTAGIPLTQQDNGDNHFRITPLGTLKSTWLSQPYVQQLPIRLAEHSITRIVVVQINDFRDFNAKMVTDNLLQIPEFKDVEITHTNISIDGFSGLKRNACELRSIDIARILNNENEVEALATKLNAIATPDDLVILPAITGDGMGLSVLNKLHALTNLTFHEVPTMPPSMLGIRLEETMIDLFIKAGGMLLKGDQVTHGDMIEDYSSNHNNGELILKRIYTRNLESMPLTADNYIFASGSFFNKGLIAHHDKLQEPVFNLDMNSIQARNTWYNPQFFAANSQPFLSLGIKTNHKFNPMLAGKVVNNLFCAGSNIGGYDPIAEGCGSGVAISTGYHAVNQLLQQRMVNANSQPATNHSFA</sequence>
<evidence type="ECO:0000313" key="6">
    <source>
        <dbReference type="EMBL" id="SQD80631.1"/>
    </source>
</evidence>
<dbReference type="GO" id="GO:0004368">
    <property type="term" value="F:glycerol-3-phosphate dehydrogenase (quinone) activity"/>
    <property type="evidence" value="ECO:0007669"/>
    <property type="project" value="UniProtKB-UniRule"/>
</dbReference>
<comment type="subunit">
    <text evidence="4">Composed of a catalytic GlpA/B dimer and of membrane bound GlpC.</text>
</comment>
<comment type="catalytic activity">
    <reaction evidence="4">
        <text>a quinone + sn-glycerol 3-phosphate = dihydroxyacetone phosphate + a quinol</text>
        <dbReference type="Rhea" id="RHEA:18977"/>
        <dbReference type="ChEBI" id="CHEBI:24646"/>
        <dbReference type="ChEBI" id="CHEBI:57597"/>
        <dbReference type="ChEBI" id="CHEBI:57642"/>
        <dbReference type="ChEBI" id="CHEBI:132124"/>
        <dbReference type="EC" id="1.1.5.3"/>
    </reaction>
</comment>
<dbReference type="HAMAP" id="MF_00753">
    <property type="entry name" value="Glycerol3P_GlpB"/>
    <property type="match status" value="1"/>
</dbReference>
<evidence type="ECO:0000256" key="2">
    <source>
        <dbReference type="ARBA" id="ARBA00022643"/>
    </source>
</evidence>
<dbReference type="KEGG" id="mya:MORIYA_4179"/>
<comment type="cofactor">
    <cofactor evidence="4">
        <name>FMN</name>
        <dbReference type="ChEBI" id="CHEBI:58210"/>
    </cofactor>
</comment>
<evidence type="ECO:0000256" key="1">
    <source>
        <dbReference type="ARBA" id="ARBA00022630"/>
    </source>
</evidence>
<keyword evidence="3 4" id="KW-0560">Oxidoreductase</keyword>
<feature type="domain" description="FAD-dependent oxidoreductase 2 FAD-binding" evidence="5">
    <location>
        <begin position="4"/>
        <end position="422"/>
    </location>
</feature>
<reference evidence="7" key="1">
    <citation type="submission" date="2018-05" db="EMBL/GenBank/DDBJ databases">
        <authorList>
            <person name="Cea G.-C."/>
            <person name="William W."/>
        </authorList>
    </citation>
    <scope>NUCLEOTIDE SEQUENCE [LARGE SCALE GENOMIC DNA]</scope>
    <source>
        <strain evidence="7">DB21MT 5</strain>
    </source>
</reference>
<dbReference type="NCBIfam" id="TIGR03378">
    <property type="entry name" value="glycerol3P_GlpB"/>
    <property type="match status" value="1"/>
</dbReference>
<dbReference type="AlphaFoldDB" id="A0A330LXG9"/>
<dbReference type="PIRSF" id="PIRSF000141">
    <property type="entry name" value="Anaerobic_G3P_dh"/>
    <property type="match status" value="1"/>
</dbReference>
<dbReference type="NCBIfam" id="NF003720">
    <property type="entry name" value="PRK05329.1-3"/>
    <property type="match status" value="1"/>
</dbReference>
<comment type="similarity">
    <text evidence="4">Belongs to the anaerobic G-3-P dehydrogenase subunit B family.</text>
</comment>
<evidence type="ECO:0000256" key="3">
    <source>
        <dbReference type="ARBA" id="ARBA00023002"/>
    </source>
</evidence>
<keyword evidence="1 4" id="KW-0285">Flavoprotein</keyword>
<dbReference type="GO" id="GO:0009331">
    <property type="term" value="C:glycerol-3-phosphate dehydrogenase (FAD) complex"/>
    <property type="evidence" value="ECO:0007669"/>
    <property type="project" value="InterPro"/>
</dbReference>
<proteinExistence type="inferred from homology"/>
<dbReference type="SUPFAM" id="SSF51905">
    <property type="entry name" value="FAD/NAD(P)-binding domain"/>
    <property type="match status" value="1"/>
</dbReference>
<dbReference type="NCBIfam" id="NF003719">
    <property type="entry name" value="PRK05329.1-2"/>
    <property type="match status" value="1"/>
</dbReference>
<dbReference type="EC" id="1.1.5.3" evidence="4"/>
<dbReference type="InterPro" id="IPR003953">
    <property type="entry name" value="FAD-dep_OxRdtase_2_FAD-bd"/>
</dbReference>
<evidence type="ECO:0000259" key="5">
    <source>
        <dbReference type="Pfam" id="PF00890"/>
    </source>
</evidence>
<dbReference type="GO" id="GO:0019563">
    <property type="term" value="P:glycerol catabolic process"/>
    <property type="evidence" value="ECO:0007669"/>
    <property type="project" value="UniProtKB-UniRule"/>
</dbReference>
<evidence type="ECO:0000313" key="7">
    <source>
        <dbReference type="Proteomes" id="UP000250163"/>
    </source>
</evidence>
<dbReference type="Gene3D" id="3.50.50.60">
    <property type="entry name" value="FAD/NAD(P)-binding domain"/>
    <property type="match status" value="1"/>
</dbReference>
<organism evidence="6 7">
    <name type="scientific">Moritella yayanosii</name>
    <dbReference type="NCBI Taxonomy" id="69539"/>
    <lineage>
        <taxon>Bacteria</taxon>
        <taxon>Pseudomonadati</taxon>
        <taxon>Pseudomonadota</taxon>
        <taxon>Gammaproteobacteria</taxon>
        <taxon>Alteromonadales</taxon>
        <taxon>Moritellaceae</taxon>
        <taxon>Moritella</taxon>
    </lineage>
</organism>
<accession>A0A330LXG9</accession>
<comment type="pathway">
    <text evidence="4">Polyol metabolism; glycerol degradation via glycerol kinase pathway; glycerone phosphate from sn-glycerol 3-phosphate (anaerobic route): step 1/1.</text>
</comment>
<dbReference type="EMBL" id="LS483250">
    <property type="protein sequence ID" value="SQD80631.1"/>
    <property type="molecule type" value="Genomic_DNA"/>
</dbReference>
<gene>
    <name evidence="4 6" type="primary">glpB</name>
    <name evidence="6" type="ORF">MORIYA_4179</name>
</gene>
<name>A0A330LXG9_9GAMM</name>